<comment type="function">
    <text evidence="4">Involved in the maturation of [NiFe] hydrogenases. Required for nickel insertion into the metal center of the hydrogenase.</text>
</comment>
<organism evidence="6 7">
    <name type="scientific">Actinomadura algeriensis</name>
    <dbReference type="NCBI Taxonomy" id="1679523"/>
    <lineage>
        <taxon>Bacteria</taxon>
        <taxon>Bacillati</taxon>
        <taxon>Actinomycetota</taxon>
        <taxon>Actinomycetes</taxon>
        <taxon>Streptosporangiales</taxon>
        <taxon>Thermomonosporaceae</taxon>
        <taxon>Actinomadura</taxon>
    </lineage>
</organism>
<feature type="binding site" evidence="4">
    <location>
        <position position="87"/>
    </location>
    <ligand>
        <name>Zn(2+)</name>
        <dbReference type="ChEBI" id="CHEBI:29105"/>
    </ligand>
</feature>
<keyword evidence="7" id="KW-1185">Reference proteome</keyword>
<name>A0ABR9JNQ1_9ACTN</name>
<dbReference type="Proteomes" id="UP000627838">
    <property type="component" value="Unassembled WGS sequence"/>
</dbReference>
<dbReference type="EMBL" id="JADBDZ010000001">
    <property type="protein sequence ID" value="MBE1532190.1"/>
    <property type="molecule type" value="Genomic_DNA"/>
</dbReference>
<dbReference type="Pfam" id="PF01155">
    <property type="entry name" value="HypA"/>
    <property type="match status" value="1"/>
</dbReference>
<feature type="region of interest" description="Disordered" evidence="5">
    <location>
        <begin position="114"/>
        <end position="135"/>
    </location>
</feature>
<gene>
    <name evidence="4" type="primary">hypA</name>
    <name evidence="6" type="ORF">H4W34_002023</name>
</gene>
<feature type="binding site" evidence="4">
    <location>
        <position position="72"/>
    </location>
    <ligand>
        <name>Zn(2+)</name>
        <dbReference type="ChEBI" id="CHEBI:29105"/>
    </ligand>
</feature>
<dbReference type="HAMAP" id="MF_00213">
    <property type="entry name" value="HypA_HybF"/>
    <property type="match status" value="1"/>
</dbReference>
<dbReference type="PANTHER" id="PTHR34535">
    <property type="entry name" value="HYDROGENASE MATURATION FACTOR HYPA"/>
    <property type="match status" value="1"/>
</dbReference>
<comment type="caution">
    <text evidence="6">The sequence shown here is derived from an EMBL/GenBank/DDBJ whole genome shotgun (WGS) entry which is preliminary data.</text>
</comment>
<dbReference type="InterPro" id="IPR000688">
    <property type="entry name" value="HypA/HybF"/>
</dbReference>
<accession>A0ABR9JNQ1</accession>
<dbReference type="PANTHER" id="PTHR34535:SF3">
    <property type="entry name" value="HYDROGENASE MATURATION FACTOR HYPA"/>
    <property type="match status" value="1"/>
</dbReference>
<feature type="binding site" evidence="4">
    <location>
        <position position="90"/>
    </location>
    <ligand>
        <name>Zn(2+)</name>
        <dbReference type="ChEBI" id="CHEBI:29105"/>
    </ligand>
</feature>
<dbReference type="PIRSF" id="PIRSF004761">
    <property type="entry name" value="Hydrgn_mat_HypA"/>
    <property type="match status" value="1"/>
</dbReference>
<protein>
    <recommendedName>
        <fullName evidence="4">Hydrogenase maturation factor HypA</fullName>
    </recommendedName>
</protein>
<evidence type="ECO:0000256" key="1">
    <source>
        <dbReference type="ARBA" id="ARBA00022596"/>
    </source>
</evidence>
<evidence type="ECO:0000313" key="6">
    <source>
        <dbReference type="EMBL" id="MBE1532190.1"/>
    </source>
</evidence>
<keyword evidence="2 4" id="KW-0479">Metal-binding</keyword>
<sequence>MHEMGMCDAIVDAARRRARGRPVSGVKVRVGGHPVDPEVIDQGFRLAAEGTEIEGARIDLVMEPLSVHCRDCGGTTPVGSAAALAACPVCGGVDVETRGRDDVVLESITVAAGREVVPDGAAEPEPEPERERGTA</sequence>
<feature type="binding site" evidence="4">
    <location>
        <position position="2"/>
    </location>
    <ligand>
        <name>Ni(2+)</name>
        <dbReference type="ChEBI" id="CHEBI:49786"/>
    </ligand>
</feature>
<evidence type="ECO:0000256" key="2">
    <source>
        <dbReference type="ARBA" id="ARBA00022723"/>
    </source>
</evidence>
<keyword evidence="1 4" id="KW-0533">Nickel</keyword>
<proteinExistence type="inferred from homology"/>
<evidence type="ECO:0000256" key="4">
    <source>
        <dbReference type="HAMAP-Rule" id="MF_00213"/>
    </source>
</evidence>
<comment type="similarity">
    <text evidence="4">Belongs to the HypA/HybF family.</text>
</comment>
<dbReference type="Gene3D" id="3.30.2320.80">
    <property type="match status" value="1"/>
</dbReference>
<keyword evidence="3 4" id="KW-0862">Zinc</keyword>
<evidence type="ECO:0000256" key="3">
    <source>
        <dbReference type="ARBA" id="ARBA00022833"/>
    </source>
</evidence>
<evidence type="ECO:0000313" key="7">
    <source>
        <dbReference type="Proteomes" id="UP000627838"/>
    </source>
</evidence>
<reference evidence="6 7" key="1">
    <citation type="submission" date="2020-10" db="EMBL/GenBank/DDBJ databases">
        <title>Sequencing the genomes of 1000 actinobacteria strains.</title>
        <authorList>
            <person name="Klenk H.-P."/>
        </authorList>
    </citation>
    <scope>NUCLEOTIDE SEQUENCE [LARGE SCALE GENOMIC DNA]</scope>
    <source>
        <strain evidence="6 7">DSM 46744</strain>
    </source>
</reference>
<feature type="binding site" evidence="4">
    <location>
        <position position="69"/>
    </location>
    <ligand>
        <name>Zn(2+)</name>
        <dbReference type="ChEBI" id="CHEBI:29105"/>
    </ligand>
</feature>
<evidence type="ECO:0000256" key="5">
    <source>
        <dbReference type="SAM" id="MobiDB-lite"/>
    </source>
</evidence>